<dbReference type="Proteomes" id="UP000199226">
    <property type="component" value="Unassembled WGS sequence"/>
</dbReference>
<dbReference type="InterPro" id="IPR043129">
    <property type="entry name" value="ATPase_NBD"/>
</dbReference>
<dbReference type="RefSeq" id="WP_090697608.1">
    <property type="nucleotide sequence ID" value="NZ_FNHH01000001.1"/>
</dbReference>
<dbReference type="SUPFAM" id="SSF53067">
    <property type="entry name" value="Actin-like ATPase domain"/>
    <property type="match status" value="2"/>
</dbReference>
<organism evidence="2 3">
    <name type="scientific">Daejeonella rubra</name>
    <dbReference type="NCBI Taxonomy" id="990371"/>
    <lineage>
        <taxon>Bacteria</taxon>
        <taxon>Pseudomonadati</taxon>
        <taxon>Bacteroidota</taxon>
        <taxon>Sphingobacteriia</taxon>
        <taxon>Sphingobacteriales</taxon>
        <taxon>Sphingobacteriaceae</taxon>
        <taxon>Daejeonella</taxon>
    </lineage>
</organism>
<dbReference type="EMBL" id="FNHH01000001">
    <property type="protein sequence ID" value="SDL65743.1"/>
    <property type="molecule type" value="Genomic_DNA"/>
</dbReference>
<name>A0A1G9LV08_9SPHI</name>
<sequence length="231" mass="25628">MNDQLILLLETATTTCSVALAENGNIIAVKEVNERNIHASHITLFIDEVMSKSEKEYSDLRAIAISKGPGSYTGLRIGVSTAKGLCYALDIPLIGIDTIAAMASGLTEAFDIPDSGLLIPMVDARRMEVYTGIYRKDLSVVESVSAKIVDIDSFIEFREQELFLFGDGADKFKVLFADQPNINFIDFSTSASHLNFLTSKKFRDSEFENLAYFEPFYLKDFLFTTSKKGTL</sequence>
<proteinExistence type="predicted"/>
<dbReference type="PANTHER" id="PTHR11735:SF11">
    <property type="entry name" value="TRNA THREONYLCARBAMOYLADENOSINE BIOSYNTHESIS PROTEIN TSAB"/>
    <property type="match status" value="1"/>
</dbReference>
<dbReference type="NCBIfam" id="TIGR03725">
    <property type="entry name" value="T6A_YeaZ"/>
    <property type="match status" value="1"/>
</dbReference>
<accession>A0A1G9LV08</accession>
<dbReference type="CDD" id="cd24032">
    <property type="entry name" value="ASKHA_NBD_TsaB"/>
    <property type="match status" value="1"/>
</dbReference>
<dbReference type="STRING" id="990371.SAMN05421813_101110"/>
<gene>
    <name evidence="2" type="ORF">SAMN05421813_101110</name>
</gene>
<dbReference type="GO" id="GO:0005829">
    <property type="term" value="C:cytosol"/>
    <property type="evidence" value="ECO:0007669"/>
    <property type="project" value="TreeGrafter"/>
</dbReference>
<evidence type="ECO:0000313" key="2">
    <source>
        <dbReference type="EMBL" id="SDL65743.1"/>
    </source>
</evidence>
<protein>
    <submittedName>
        <fullName evidence="2">tRNA threonylcarbamoyladenosine biosynthesis protein TsaB</fullName>
    </submittedName>
</protein>
<feature type="domain" description="Gcp-like" evidence="1">
    <location>
        <begin position="38"/>
        <end position="219"/>
    </location>
</feature>
<dbReference type="InterPro" id="IPR022496">
    <property type="entry name" value="T6A_TsaB"/>
</dbReference>
<dbReference type="InterPro" id="IPR000905">
    <property type="entry name" value="Gcp-like_dom"/>
</dbReference>
<dbReference type="Pfam" id="PF00814">
    <property type="entry name" value="TsaD"/>
    <property type="match status" value="1"/>
</dbReference>
<dbReference type="GO" id="GO:0002949">
    <property type="term" value="P:tRNA threonylcarbamoyladenosine modification"/>
    <property type="evidence" value="ECO:0007669"/>
    <property type="project" value="InterPro"/>
</dbReference>
<dbReference type="AlphaFoldDB" id="A0A1G9LV08"/>
<dbReference type="PANTHER" id="PTHR11735">
    <property type="entry name" value="TRNA N6-ADENOSINE THREONYLCARBAMOYLTRANSFERASE"/>
    <property type="match status" value="1"/>
</dbReference>
<evidence type="ECO:0000259" key="1">
    <source>
        <dbReference type="Pfam" id="PF00814"/>
    </source>
</evidence>
<dbReference type="OrthoDB" id="9784166at2"/>
<evidence type="ECO:0000313" key="3">
    <source>
        <dbReference type="Proteomes" id="UP000199226"/>
    </source>
</evidence>
<reference evidence="3" key="1">
    <citation type="submission" date="2016-10" db="EMBL/GenBank/DDBJ databases">
        <authorList>
            <person name="Varghese N."/>
            <person name="Submissions S."/>
        </authorList>
    </citation>
    <scope>NUCLEOTIDE SEQUENCE [LARGE SCALE GENOMIC DNA]</scope>
    <source>
        <strain evidence="3">DSM 24536</strain>
    </source>
</reference>
<keyword evidence="3" id="KW-1185">Reference proteome</keyword>
<dbReference type="Gene3D" id="3.30.420.40">
    <property type="match status" value="2"/>
</dbReference>